<dbReference type="EMBL" id="CP049945">
    <property type="protein sequence ID" value="QRF02377.1"/>
    <property type="molecule type" value="Genomic_DNA"/>
</dbReference>
<keyword evidence="3" id="KW-1185">Reference proteome</keyword>
<evidence type="ECO:0000313" key="2">
    <source>
        <dbReference type="EMBL" id="QRF02377.1"/>
    </source>
</evidence>
<organism evidence="2 3">
    <name type="scientific">Streptomyces koyangensis</name>
    <dbReference type="NCBI Taxonomy" id="188770"/>
    <lineage>
        <taxon>Bacteria</taxon>
        <taxon>Bacillati</taxon>
        <taxon>Actinomycetota</taxon>
        <taxon>Actinomycetes</taxon>
        <taxon>Kitasatosporales</taxon>
        <taxon>Streptomycetaceae</taxon>
        <taxon>Streptomyces</taxon>
        <taxon>Streptomyces aurantiacus group</taxon>
    </lineage>
</organism>
<gene>
    <name evidence="2" type="ORF">G9U55_09335</name>
</gene>
<accession>A0ABX7ED05</accession>
<dbReference type="Pfam" id="PF06769">
    <property type="entry name" value="YoeB_toxin"/>
    <property type="match status" value="1"/>
</dbReference>
<proteinExistence type="predicted"/>
<dbReference type="RefSeq" id="WP_203214428.1">
    <property type="nucleotide sequence ID" value="NZ_CP049945.1"/>
</dbReference>
<dbReference type="InterPro" id="IPR035093">
    <property type="entry name" value="RelE/ParE_toxin_dom_sf"/>
</dbReference>
<name>A0ABX7ED05_9ACTN</name>
<protein>
    <recommendedName>
        <fullName evidence="1">Endoribonuclease YoeB</fullName>
    </recommendedName>
</protein>
<dbReference type="InterPro" id="IPR009614">
    <property type="entry name" value="YoeB_toxin"/>
</dbReference>
<evidence type="ECO:0000256" key="1">
    <source>
        <dbReference type="ARBA" id="ARBA00050056"/>
    </source>
</evidence>
<sequence>MRLAFEDQGREDCISWLKNDRKMLARVNKLIEDVKRDSYTHDGGVGQDLGEARRPR</sequence>
<evidence type="ECO:0000313" key="3">
    <source>
        <dbReference type="Proteomes" id="UP000596311"/>
    </source>
</evidence>
<reference evidence="2 3" key="1">
    <citation type="submission" date="2020-03" db="EMBL/GenBank/DDBJ databases">
        <title>Genome mining and metabolic profiling illuminate the polycyclic tetramate macrolactams from Streptomyces koyangensis SCSIO 5802.</title>
        <authorList>
            <person name="Ding W."/>
        </authorList>
    </citation>
    <scope>NUCLEOTIDE SEQUENCE [LARGE SCALE GENOMIC DNA]</scope>
    <source>
        <strain evidence="2 3">SCSIO 5802</strain>
    </source>
</reference>
<dbReference type="Gene3D" id="3.30.2310.20">
    <property type="entry name" value="RelE-like"/>
    <property type="match status" value="1"/>
</dbReference>
<dbReference type="Proteomes" id="UP000596311">
    <property type="component" value="Chromosome"/>
</dbReference>